<dbReference type="Proteomes" id="UP001500689">
    <property type="component" value="Unassembled WGS sequence"/>
</dbReference>
<dbReference type="Pfam" id="PF11992">
    <property type="entry name" value="TgpA_N"/>
    <property type="match status" value="1"/>
</dbReference>
<comment type="caution">
    <text evidence="4">The sequence shown here is derived from an EMBL/GenBank/DDBJ whole genome shotgun (WGS) entry which is preliminary data.</text>
</comment>
<evidence type="ECO:0000259" key="3">
    <source>
        <dbReference type="SMART" id="SM00460"/>
    </source>
</evidence>
<feature type="transmembrane region" description="Helical" evidence="2">
    <location>
        <begin position="162"/>
        <end position="181"/>
    </location>
</feature>
<evidence type="ECO:0000313" key="4">
    <source>
        <dbReference type="EMBL" id="GAA3583406.1"/>
    </source>
</evidence>
<dbReference type="InterPro" id="IPR021878">
    <property type="entry name" value="TgpA_N"/>
</dbReference>
<dbReference type="PANTHER" id="PTHR42736">
    <property type="entry name" value="PROTEIN-GLUTAMINE GAMMA-GLUTAMYLTRANSFERASE"/>
    <property type="match status" value="1"/>
</dbReference>
<keyword evidence="2" id="KW-0812">Transmembrane</keyword>
<feature type="transmembrane region" description="Helical" evidence="2">
    <location>
        <begin position="188"/>
        <end position="208"/>
    </location>
</feature>
<gene>
    <name evidence="4" type="ORF">GCM10022222_80220</name>
</gene>
<keyword evidence="5" id="KW-1185">Reference proteome</keyword>
<accession>A0ABP6YJZ6</accession>
<evidence type="ECO:0000313" key="5">
    <source>
        <dbReference type="Proteomes" id="UP001500689"/>
    </source>
</evidence>
<name>A0ABP6YJZ6_9PSEU</name>
<dbReference type="InterPro" id="IPR038765">
    <property type="entry name" value="Papain-like_cys_pep_sf"/>
</dbReference>
<feature type="transmembrane region" description="Helical" evidence="2">
    <location>
        <begin position="548"/>
        <end position="571"/>
    </location>
</feature>
<organism evidence="4 5">
    <name type="scientific">Amycolatopsis ultiminotia</name>
    <dbReference type="NCBI Taxonomy" id="543629"/>
    <lineage>
        <taxon>Bacteria</taxon>
        <taxon>Bacillati</taxon>
        <taxon>Actinomycetota</taxon>
        <taxon>Actinomycetes</taxon>
        <taxon>Pseudonocardiales</taxon>
        <taxon>Pseudonocardiaceae</taxon>
        <taxon>Amycolatopsis</taxon>
    </lineage>
</organism>
<proteinExistence type="predicted"/>
<feature type="transmembrane region" description="Helical" evidence="2">
    <location>
        <begin position="35"/>
        <end position="52"/>
    </location>
</feature>
<feature type="region of interest" description="Disordered" evidence="1">
    <location>
        <begin position="507"/>
        <end position="539"/>
    </location>
</feature>
<reference evidence="5" key="1">
    <citation type="journal article" date="2019" name="Int. J. Syst. Evol. Microbiol.">
        <title>The Global Catalogue of Microorganisms (GCM) 10K type strain sequencing project: providing services to taxonomists for standard genome sequencing and annotation.</title>
        <authorList>
            <consortium name="The Broad Institute Genomics Platform"/>
            <consortium name="The Broad Institute Genome Sequencing Center for Infectious Disease"/>
            <person name="Wu L."/>
            <person name="Ma J."/>
        </authorList>
    </citation>
    <scope>NUCLEOTIDE SEQUENCE [LARGE SCALE GENOMIC DNA]</scope>
    <source>
        <strain evidence="5">JCM 16898</strain>
    </source>
</reference>
<feature type="transmembrane region" description="Helical" evidence="2">
    <location>
        <begin position="116"/>
        <end position="132"/>
    </location>
</feature>
<evidence type="ECO:0000256" key="2">
    <source>
        <dbReference type="SAM" id="Phobius"/>
    </source>
</evidence>
<protein>
    <recommendedName>
        <fullName evidence="3">Transglutaminase-like domain-containing protein</fullName>
    </recommendedName>
</protein>
<dbReference type="SUPFAM" id="SSF54001">
    <property type="entry name" value="Cysteine proteinases"/>
    <property type="match status" value="1"/>
</dbReference>
<dbReference type="RefSeq" id="WP_344868709.1">
    <property type="nucleotide sequence ID" value="NZ_BAAAZN010000028.1"/>
</dbReference>
<dbReference type="PANTHER" id="PTHR42736:SF1">
    <property type="entry name" value="PROTEIN-GLUTAMINE GAMMA-GLUTAMYLTRANSFERASE"/>
    <property type="match status" value="1"/>
</dbReference>
<evidence type="ECO:0000256" key="1">
    <source>
        <dbReference type="SAM" id="MobiDB-lite"/>
    </source>
</evidence>
<dbReference type="InterPro" id="IPR052901">
    <property type="entry name" value="Bact_TGase-like"/>
</dbReference>
<dbReference type="EMBL" id="BAAAZN010000028">
    <property type="protein sequence ID" value="GAA3583406.1"/>
    <property type="molecule type" value="Genomic_DNA"/>
</dbReference>
<dbReference type="SMART" id="SM00460">
    <property type="entry name" value="TGc"/>
    <property type="match status" value="1"/>
</dbReference>
<feature type="compositionally biased region" description="Basic and acidic residues" evidence="1">
    <location>
        <begin position="522"/>
        <end position="531"/>
    </location>
</feature>
<keyword evidence="2" id="KW-0472">Membrane</keyword>
<keyword evidence="2" id="KW-1133">Transmembrane helix</keyword>
<dbReference type="InterPro" id="IPR002931">
    <property type="entry name" value="Transglutaminase-like"/>
</dbReference>
<dbReference type="Pfam" id="PF01841">
    <property type="entry name" value="Transglut_core"/>
    <property type="match status" value="1"/>
</dbReference>
<dbReference type="Gene3D" id="3.10.620.30">
    <property type="match status" value="1"/>
</dbReference>
<feature type="domain" description="Transglutaminase-like" evidence="3">
    <location>
        <begin position="424"/>
        <end position="491"/>
    </location>
</feature>
<sequence>MSPQWTRRSAAALVLLAAGLTGLLFAPVFGAGPLALPIAVVLVACFAVAELCAKVSALAPWRPVLALVVGLLALGELEFGPALPGPQLLGGLLDGVTQSWQLTLQSTWPARPDPELLLFVPLAVLFASVLGVELLRRPAVALLPGLAVAGLSQAYVALSGVVATAAGLAYVVVAGALLMVTRRHGSRPVLLVPMAVLAVAVSVGITAIDQGAQPPMAIQHEAAPLPPMRVDDPLDQIADRLAHPATPVFSYSGATPIDRWRLAVLDDFDGVTWRSDDGYRRLGATLGDAAQHARITVPASTEGPWLPSQPEPASVTGVAPLVDPGTGVLLLPDRTGPLSYDLGWREPSVPDALVDAGIDPHAVTGGLGQVPAGVADLARKATGGLRPSFRSALQLERYLSENYRLANGPKLPTGSGWAQLRTFLFGAKAGTSEQFAAAYVALARVTGIPARLAVGFRATGGASGTVHNGDVLAWPEVAVAGAGWVPLDPTGTAASGSGQAAGQLAQVTAQARAALPPPPQLHDPDVPKDDPAADDSGSAGSRLPFPPVWVLAGVLALVVLAVAAIPVLRVLRTARRRRRTGADAVVAAWREARDLLRARGIVVPPGATVRDLTGILPSTVDRSVAEGLEWLARQVDVALWSGAAVDEGTVSQAWTAVRAIRKGLAGAPLRTRLRAVFELRSLLPVPG</sequence>